<proteinExistence type="predicted"/>
<organism evidence="1">
    <name type="scientific">Anguilla anguilla</name>
    <name type="common">European freshwater eel</name>
    <name type="synonym">Muraena anguilla</name>
    <dbReference type="NCBI Taxonomy" id="7936"/>
    <lineage>
        <taxon>Eukaryota</taxon>
        <taxon>Metazoa</taxon>
        <taxon>Chordata</taxon>
        <taxon>Craniata</taxon>
        <taxon>Vertebrata</taxon>
        <taxon>Euteleostomi</taxon>
        <taxon>Actinopterygii</taxon>
        <taxon>Neopterygii</taxon>
        <taxon>Teleostei</taxon>
        <taxon>Anguilliformes</taxon>
        <taxon>Anguillidae</taxon>
        <taxon>Anguilla</taxon>
    </lineage>
</organism>
<dbReference type="AlphaFoldDB" id="A0A0E9S3L2"/>
<sequence>MEFSASEAPRLWTSHGEAFPTCPRVWESVIDWGMWKRRHEAKSGNVSVVVHFKNGNVGK</sequence>
<accession>A0A0E9S3L2</accession>
<dbReference type="EMBL" id="GBXM01072716">
    <property type="protein sequence ID" value="JAH35861.1"/>
    <property type="molecule type" value="Transcribed_RNA"/>
</dbReference>
<evidence type="ECO:0000313" key="1">
    <source>
        <dbReference type="EMBL" id="JAH35861.1"/>
    </source>
</evidence>
<reference evidence="1" key="1">
    <citation type="submission" date="2014-11" db="EMBL/GenBank/DDBJ databases">
        <authorList>
            <person name="Amaro Gonzalez C."/>
        </authorList>
    </citation>
    <scope>NUCLEOTIDE SEQUENCE</scope>
</reference>
<protein>
    <submittedName>
        <fullName evidence="1">Uncharacterized protein</fullName>
    </submittedName>
</protein>
<name>A0A0E9S3L2_ANGAN</name>
<reference evidence="1" key="2">
    <citation type="journal article" date="2015" name="Fish Shellfish Immunol.">
        <title>Early steps in the European eel (Anguilla anguilla)-Vibrio vulnificus interaction in the gills: Role of the RtxA13 toxin.</title>
        <authorList>
            <person name="Callol A."/>
            <person name="Pajuelo D."/>
            <person name="Ebbesson L."/>
            <person name="Teles M."/>
            <person name="MacKenzie S."/>
            <person name="Amaro C."/>
        </authorList>
    </citation>
    <scope>NUCLEOTIDE SEQUENCE</scope>
</reference>